<dbReference type="EMBL" id="LR216287">
    <property type="protein sequence ID" value="VFJ12714.1"/>
    <property type="molecule type" value="Genomic_DNA"/>
</dbReference>
<evidence type="ECO:0000313" key="1">
    <source>
        <dbReference type="EMBL" id="VFJ12714.1"/>
    </source>
</evidence>
<dbReference type="KEGG" id="nfn:NFRAN_0393"/>
<organism evidence="1 2">
    <name type="scientific">Candidatus Nitrosocosmicus franklandianus</name>
    <dbReference type="NCBI Taxonomy" id="1798806"/>
    <lineage>
        <taxon>Archaea</taxon>
        <taxon>Nitrososphaerota</taxon>
        <taxon>Nitrososphaeria</taxon>
        <taxon>Nitrososphaerales</taxon>
        <taxon>Nitrososphaeraceae</taxon>
        <taxon>Candidatus Nitrosocosmicus</taxon>
    </lineage>
</organism>
<evidence type="ECO:0000313" key="2">
    <source>
        <dbReference type="Proteomes" id="UP000294299"/>
    </source>
</evidence>
<dbReference type="AlphaFoldDB" id="A0A484I8X2"/>
<sequence length="98" mass="10915">MLYCIVTSLKDFRISLLFLALLLIPLTLSENMAIGQQELQQLHQQAQITNSPVNSICQLIQDNSLIVGLAGLDQTVNICNNLSTIIMPIKHYLSYVLS</sequence>
<accession>A0A484I8X2</accession>
<protein>
    <submittedName>
        <fullName evidence="1">Uncharacterized protein</fullName>
    </submittedName>
</protein>
<proteinExistence type="predicted"/>
<reference evidence="1 2" key="1">
    <citation type="submission" date="2019-02" db="EMBL/GenBank/DDBJ databases">
        <authorList>
            <person name="Lehtovirta-Morley E L."/>
        </authorList>
    </citation>
    <scope>NUCLEOTIDE SEQUENCE [LARGE SCALE GENOMIC DNA]</scope>
    <source>
        <strain evidence="1">NFRAN1</strain>
    </source>
</reference>
<gene>
    <name evidence="1" type="ORF">NFRAN_0393</name>
</gene>
<name>A0A484I8X2_9ARCH</name>
<keyword evidence="2" id="KW-1185">Reference proteome</keyword>
<dbReference type="Proteomes" id="UP000294299">
    <property type="component" value="Chromosome NFRAN"/>
</dbReference>